<evidence type="ECO:0000313" key="2">
    <source>
        <dbReference type="Proteomes" id="UP000036958"/>
    </source>
</evidence>
<protein>
    <submittedName>
        <fullName evidence="1">Uncharacterized protein</fullName>
    </submittedName>
</protein>
<name>A0A0L8VBB0_9BACT</name>
<comment type="caution">
    <text evidence="1">The sequence shown here is derived from an EMBL/GenBank/DDBJ whole genome shotgun (WGS) entry which is preliminary data.</text>
</comment>
<dbReference type="EMBL" id="LGIA01000072">
    <property type="protein sequence ID" value="KOH45765.1"/>
    <property type="molecule type" value="Genomic_DNA"/>
</dbReference>
<dbReference type="AlphaFoldDB" id="A0A0L8VBB0"/>
<accession>A0A0L8VBB0</accession>
<keyword evidence="2" id="KW-1185">Reference proteome</keyword>
<proteinExistence type="predicted"/>
<dbReference type="Proteomes" id="UP000036958">
    <property type="component" value="Unassembled WGS sequence"/>
</dbReference>
<reference evidence="2" key="1">
    <citation type="submission" date="2015-07" db="EMBL/GenBank/DDBJ databases">
        <title>Genome sequencing of Sunxiuqinia dokdonensis strain SK.</title>
        <authorList>
            <person name="Ahn S."/>
            <person name="Kim B.-C."/>
        </authorList>
    </citation>
    <scope>NUCLEOTIDE SEQUENCE [LARGE SCALE GENOMIC DNA]</scope>
    <source>
        <strain evidence="2">SK</strain>
    </source>
</reference>
<sequence>MGLAFNHQISLTCNCFLGERLVSQTSIISKITFENRSTGDQDWLVK</sequence>
<gene>
    <name evidence="1" type="ORF">NC99_13970</name>
</gene>
<evidence type="ECO:0000313" key="1">
    <source>
        <dbReference type="EMBL" id="KOH45765.1"/>
    </source>
</evidence>
<organism evidence="1 2">
    <name type="scientific">Sunxiuqinia dokdonensis</name>
    <dbReference type="NCBI Taxonomy" id="1409788"/>
    <lineage>
        <taxon>Bacteria</taxon>
        <taxon>Pseudomonadati</taxon>
        <taxon>Bacteroidota</taxon>
        <taxon>Bacteroidia</taxon>
        <taxon>Marinilabiliales</taxon>
        <taxon>Prolixibacteraceae</taxon>
        <taxon>Sunxiuqinia</taxon>
    </lineage>
</organism>